<gene>
    <name evidence="1" type="ORF">JF543_08010</name>
</gene>
<dbReference type="RefSeq" id="WP_179411077.1">
    <property type="nucleotide sequence ID" value="NZ_CP063379.1"/>
</dbReference>
<reference evidence="1" key="1">
    <citation type="submission" date="2020-12" db="EMBL/GenBank/DDBJ databases">
        <title>PHA producing bacteria isolated from mangrove.</title>
        <authorList>
            <person name="Zheng W."/>
            <person name="Yu S."/>
            <person name="Huang Y."/>
        </authorList>
    </citation>
    <scope>NUCLEOTIDE SEQUENCE</scope>
    <source>
        <strain evidence="1">GN8-5</strain>
    </source>
</reference>
<evidence type="ECO:0000313" key="2">
    <source>
        <dbReference type="Proteomes" id="UP000664385"/>
    </source>
</evidence>
<dbReference type="EMBL" id="JAEMWU010000001">
    <property type="protein sequence ID" value="MBN8205905.1"/>
    <property type="molecule type" value="Genomic_DNA"/>
</dbReference>
<accession>A0A939DVZ0</accession>
<protein>
    <submittedName>
        <fullName evidence="1">Uncharacterized protein</fullName>
    </submittedName>
</protein>
<dbReference type="Proteomes" id="UP000664385">
    <property type="component" value="Unassembled WGS sequence"/>
</dbReference>
<organism evidence="1 2">
    <name type="scientific">Microbacterium esteraromaticum</name>
    <dbReference type="NCBI Taxonomy" id="57043"/>
    <lineage>
        <taxon>Bacteria</taxon>
        <taxon>Bacillati</taxon>
        <taxon>Actinomycetota</taxon>
        <taxon>Actinomycetes</taxon>
        <taxon>Micrococcales</taxon>
        <taxon>Microbacteriaceae</taxon>
        <taxon>Microbacterium</taxon>
    </lineage>
</organism>
<dbReference type="AlphaFoldDB" id="A0A939DVZ0"/>
<evidence type="ECO:0000313" key="1">
    <source>
        <dbReference type="EMBL" id="MBN8205905.1"/>
    </source>
</evidence>
<proteinExistence type="predicted"/>
<sequence>MNEPKDGRPLVTQHATTWDDAIEVVPSGELGGLGQCDPLRLGRARGLGLDGPG</sequence>
<comment type="caution">
    <text evidence="1">The sequence shown here is derived from an EMBL/GenBank/DDBJ whole genome shotgun (WGS) entry which is preliminary data.</text>
</comment>
<name>A0A939DVZ0_9MICO</name>